<name>A0A2N9L8A5_9BACT</name>
<gene>
    <name evidence="4" type="ORF">SBA5_220051</name>
</gene>
<dbReference type="GO" id="GO:0016757">
    <property type="term" value="F:glycosyltransferase activity"/>
    <property type="evidence" value="ECO:0007669"/>
    <property type="project" value="UniProtKB-KW"/>
</dbReference>
<dbReference type="PANTHER" id="PTHR12526:SF510">
    <property type="entry name" value="D-INOSITOL 3-PHOSPHATE GLYCOSYLTRANSFERASE"/>
    <property type="match status" value="1"/>
</dbReference>
<evidence type="ECO:0000256" key="2">
    <source>
        <dbReference type="ARBA" id="ARBA00022679"/>
    </source>
</evidence>
<dbReference type="AlphaFoldDB" id="A0A2N9L8A5"/>
<evidence type="ECO:0000259" key="3">
    <source>
        <dbReference type="Pfam" id="PF00534"/>
    </source>
</evidence>
<dbReference type="Pfam" id="PF00534">
    <property type="entry name" value="Glycos_transf_1"/>
    <property type="match status" value="1"/>
</dbReference>
<evidence type="ECO:0000313" key="5">
    <source>
        <dbReference type="Proteomes" id="UP000239735"/>
    </source>
</evidence>
<organism evidence="4 5">
    <name type="scientific">Candidatus Sulfuritelmatomonas gaucii</name>
    <dbReference type="NCBI Taxonomy" id="2043161"/>
    <lineage>
        <taxon>Bacteria</taxon>
        <taxon>Pseudomonadati</taxon>
        <taxon>Acidobacteriota</taxon>
        <taxon>Terriglobia</taxon>
        <taxon>Terriglobales</taxon>
        <taxon>Acidobacteriaceae</taxon>
        <taxon>Candidatus Sulfuritelmatomonas</taxon>
    </lineage>
</organism>
<evidence type="ECO:0000256" key="1">
    <source>
        <dbReference type="ARBA" id="ARBA00022676"/>
    </source>
</evidence>
<dbReference type="PANTHER" id="PTHR12526">
    <property type="entry name" value="GLYCOSYLTRANSFERASE"/>
    <property type="match status" value="1"/>
</dbReference>
<dbReference type="Proteomes" id="UP000239735">
    <property type="component" value="Unassembled WGS sequence"/>
</dbReference>
<reference evidence="5" key="1">
    <citation type="submission" date="2018-02" db="EMBL/GenBank/DDBJ databases">
        <authorList>
            <person name="Hausmann B."/>
        </authorList>
    </citation>
    <scope>NUCLEOTIDE SEQUENCE [LARGE SCALE GENOMIC DNA]</scope>
    <source>
        <strain evidence="5">Peat soil MAG SbA5</strain>
    </source>
</reference>
<dbReference type="InterPro" id="IPR001296">
    <property type="entry name" value="Glyco_trans_1"/>
</dbReference>
<dbReference type="SUPFAM" id="SSF53756">
    <property type="entry name" value="UDP-Glycosyltransferase/glycogen phosphorylase"/>
    <property type="match status" value="1"/>
</dbReference>
<proteinExistence type="predicted"/>
<keyword evidence="1" id="KW-0328">Glycosyltransferase</keyword>
<feature type="domain" description="Glycosyl transferase family 1" evidence="3">
    <location>
        <begin position="5"/>
        <end position="157"/>
    </location>
</feature>
<dbReference type="EMBL" id="OKRB01000078">
    <property type="protein sequence ID" value="SPE19205.1"/>
    <property type="molecule type" value="Genomic_DNA"/>
</dbReference>
<keyword evidence="2 4" id="KW-0808">Transferase</keyword>
<protein>
    <submittedName>
        <fullName evidence="4">Glycosyl transferase group 1</fullName>
    </submittedName>
</protein>
<dbReference type="Gene3D" id="3.40.50.2000">
    <property type="entry name" value="Glycogen Phosphorylase B"/>
    <property type="match status" value="2"/>
</dbReference>
<accession>A0A2N9L8A5</accession>
<sequence length="205" mass="22647">MRIADEFLWLAVARLDALKDFPTLLAAMERMPQNARLAILGDGPLRAELTALAGRLGLARRVRFVGFEPDVRRWMQAADGFVLASRFEGLPMVLLEAGACALPSVATDVPGTREVIVNGKTGFLSRPGDPDTLAAAMTRLMAAPLPARQAMGKQARRHVLEHFSIERVLDKWEQLYFELLSRDPATWWARLAARKSLNRQSAASA</sequence>
<evidence type="ECO:0000313" key="4">
    <source>
        <dbReference type="EMBL" id="SPE19205.1"/>
    </source>
</evidence>